<name>A0ACC2QHB2_9NEOP</name>
<evidence type="ECO:0000313" key="2">
    <source>
        <dbReference type="Proteomes" id="UP001231649"/>
    </source>
</evidence>
<proteinExistence type="predicted"/>
<accession>A0ACC2QHB2</accession>
<dbReference type="EMBL" id="CM056780">
    <property type="protein sequence ID" value="KAJ8716342.1"/>
    <property type="molecule type" value="Genomic_DNA"/>
</dbReference>
<evidence type="ECO:0000313" key="1">
    <source>
        <dbReference type="EMBL" id="KAJ8716342.1"/>
    </source>
</evidence>
<reference evidence="1" key="1">
    <citation type="submission" date="2023-03" db="EMBL/GenBank/DDBJ databases">
        <title>Chromosome-level genomes of two armyworms, Mythimna separata and Mythimna loreyi, provide insights into the biosynthesis and reception of sex pheromones.</title>
        <authorList>
            <person name="Zhao H."/>
        </authorList>
    </citation>
    <scope>NUCLEOTIDE SEQUENCE</scope>
    <source>
        <strain evidence="1">BeijingLab</strain>
    </source>
</reference>
<gene>
    <name evidence="1" type="ORF">PYW08_013627</name>
</gene>
<keyword evidence="2" id="KW-1185">Reference proteome</keyword>
<sequence>MCRTHYALTLVVLYAGLSSCEFPTAQELQFHSNRVFNEENLQSEFMGFIEKVIYDVVSDRVIFLDNFNPHGIIFCYDRRTQRTESLVPRKYREKIVDIDLDLAKGILFWIEDDSIYQLSLNSELKNSFRGKLFIEMNGLKPRAIAVDSCNGYIYWTATDQLNRTTPSVIEKARLDGSGREIVINSSIQMPQLLVVTENEFFWTDGTLREDRLPTKEKQFSIQSINLYGHRRTVYRETGEDQPQYLGVAEEAVYWSYFFRPGVWRLDKYPSENSKPLQILNATVQDLTTNFTITQLFLGIHNCENLSNLKNIMGTVFYRGDDMMTNGVNDIKISAEYQCKCASCSVCQNYCFQGNCSVTAEGQPKCRCKTGFSGVRCEVNLCQGYCLNDGNCSLDKENKTVCECKGDYEGDRCEVPKCLNRLNKHLETVAMLRDVLNQDVTSGFLDRGVESTCAATDF</sequence>
<dbReference type="Proteomes" id="UP001231649">
    <property type="component" value="Chromosome 4"/>
</dbReference>
<comment type="caution">
    <text evidence="1">The sequence shown here is derived from an EMBL/GenBank/DDBJ whole genome shotgun (WGS) entry which is preliminary data.</text>
</comment>
<organism evidence="1 2">
    <name type="scientific">Mythimna loreyi</name>
    <dbReference type="NCBI Taxonomy" id="667449"/>
    <lineage>
        <taxon>Eukaryota</taxon>
        <taxon>Metazoa</taxon>
        <taxon>Ecdysozoa</taxon>
        <taxon>Arthropoda</taxon>
        <taxon>Hexapoda</taxon>
        <taxon>Insecta</taxon>
        <taxon>Pterygota</taxon>
        <taxon>Neoptera</taxon>
        <taxon>Endopterygota</taxon>
        <taxon>Lepidoptera</taxon>
        <taxon>Glossata</taxon>
        <taxon>Ditrysia</taxon>
        <taxon>Noctuoidea</taxon>
        <taxon>Noctuidae</taxon>
        <taxon>Noctuinae</taxon>
        <taxon>Hadenini</taxon>
        <taxon>Mythimna</taxon>
    </lineage>
</organism>
<protein>
    <submittedName>
        <fullName evidence="1">Uncharacterized protein</fullName>
    </submittedName>
</protein>